<dbReference type="InterPro" id="IPR013325">
    <property type="entry name" value="RNA_pol_sigma_r2"/>
</dbReference>
<feature type="domain" description="RNA polymerase sigma-70 region 2" evidence="5">
    <location>
        <begin position="32"/>
        <end position="99"/>
    </location>
</feature>
<sequence>MDKQQDTGNAPDRDQLLWQRITGDDREALGELFEIYARELLTYGFRIHADLGMVKDVLQDVFVDIWTYRKNLAGAVKVKFYLYQCLRNALFKQLARERKVPSEDIGVKEIPDTESSPEAVFVQLEDEMDRQDRLRLSLEALTPREREVISLKYYSNLKIREIAKLLELKEQTIANTLQNALSKLRKCLVNNFFLFFL</sequence>
<dbReference type="SUPFAM" id="SSF88659">
    <property type="entry name" value="Sigma3 and sigma4 domains of RNA polymerase sigma factors"/>
    <property type="match status" value="1"/>
</dbReference>
<dbReference type="Gene3D" id="1.10.1740.10">
    <property type="match status" value="1"/>
</dbReference>
<organism evidence="7 8">
    <name type="scientific">Ravibacter arvi</name>
    <dbReference type="NCBI Taxonomy" id="2051041"/>
    <lineage>
        <taxon>Bacteria</taxon>
        <taxon>Pseudomonadati</taxon>
        <taxon>Bacteroidota</taxon>
        <taxon>Cytophagia</taxon>
        <taxon>Cytophagales</taxon>
        <taxon>Spirosomataceae</taxon>
        <taxon>Ravibacter</taxon>
    </lineage>
</organism>
<dbReference type="InterPro" id="IPR013324">
    <property type="entry name" value="RNA_pol_sigma_r3/r4-like"/>
</dbReference>
<accession>A0ABP8M8Z6</accession>
<evidence type="ECO:0000259" key="6">
    <source>
        <dbReference type="Pfam" id="PF08281"/>
    </source>
</evidence>
<dbReference type="Proteomes" id="UP001501508">
    <property type="component" value="Unassembled WGS sequence"/>
</dbReference>
<dbReference type="Gene3D" id="1.10.10.10">
    <property type="entry name" value="Winged helix-like DNA-binding domain superfamily/Winged helix DNA-binding domain"/>
    <property type="match status" value="1"/>
</dbReference>
<dbReference type="InterPro" id="IPR013249">
    <property type="entry name" value="RNA_pol_sigma70_r4_t2"/>
</dbReference>
<dbReference type="Pfam" id="PF08281">
    <property type="entry name" value="Sigma70_r4_2"/>
    <property type="match status" value="1"/>
</dbReference>
<comment type="similarity">
    <text evidence="1">Belongs to the sigma-70 factor family. ECF subfamily.</text>
</comment>
<dbReference type="InterPro" id="IPR036388">
    <property type="entry name" value="WH-like_DNA-bd_sf"/>
</dbReference>
<dbReference type="RefSeq" id="WP_345032022.1">
    <property type="nucleotide sequence ID" value="NZ_BAABEY010000034.1"/>
</dbReference>
<name>A0ABP8M8Z6_9BACT</name>
<keyword evidence="2" id="KW-0805">Transcription regulation</keyword>
<evidence type="ECO:0000256" key="3">
    <source>
        <dbReference type="ARBA" id="ARBA00023082"/>
    </source>
</evidence>
<protein>
    <submittedName>
        <fullName evidence="7">Sigma-70 family RNA polymerase sigma factor</fullName>
    </submittedName>
</protein>
<comment type="caution">
    <text evidence="7">The sequence shown here is derived from an EMBL/GenBank/DDBJ whole genome shotgun (WGS) entry which is preliminary data.</text>
</comment>
<dbReference type="EMBL" id="BAABEY010000034">
    <property type="protein sequence ID" value="GAA4445537.1"/>
    <property type="molecule type" value="Genomic_DNA"/>
</dbReference>
<evidence type="ECO:0000259" key="5">
    <source>
        <dbReference type="Pfam" id="PF04542"/>
    </source>
</evidence>
<dbReference type="SUPFAM" id="SSF88946">
    <property type="entry name" value="Sigma2 domain of RNA polymerase sigma factors"/>
    <property type="match status" value="1"/>
</dbReference>
<evidence type="ECO:0000256" key="2">
    <source>
        <dbReference type="ARBA" id="ARBA00023015"/>
    </source>
</evidence>
<evidence type="ECO:0000313" key="7">
    <source>
        <dbReference type="EMBL" id="GAA4445537.1"/>
    </source>
</evidence>
<dbReference type="InterPro" id="IPR039425">
    <property type="entry name" value="RNA_pol_sigma-70-like"/>
</dbReference>
<keyword evidence="4" id="KW-0804">Transcription</keyword>
<dbReference type="PANTHER" id="PTHR43133">
    <property type="entry name" value="RNA POLYMERASE ECF-TYPE SIGMA FACTO"/>
    <property type="match status" value="1"/>
</dbReference>
<reference evidence="8" key="1">
    <citation type="journal article" date="2019" name="Int. J. Syst. Evol. Microbiol.">
        <title>The Global Catalogue of Microorganisms (GCM) 10K type strain sequencing project: providing services to taxonomists for standard genome sequencing and annotation.</title>
        <authorList>
            <consortium name="The Broad Institute Genomics Platform"/>
            <consortium name="The Broad Institute Genome Sequencing Center for Infectious Disease"/>
            <person name="Wu L."/>
            <person name="Ma J."/>
        </authorList>
    </citation>
    <scope>NUCLEOTIDE SEQUENCE [LARGE SCALE GENOMIC DNA]</scope>
    <source>
        <strain evidence="8">JCM 31920</strain>
    </source>
</reference>
<keyword evidence="3" id="KW-0731">Sigma factor</keyword>
<dbReference type="NCBIfam" id="TIGR02937">
    <property type="entry name" value="sigma70-ECF"/>
    <property type="match status" value="1"/>
</dbReference>
<dbReference type="PANTHER" id="PTHR43133:SF46">
    <property type="entry name" value="RNA POLYMERASE SIGMA-70 FACTOR ECF SUBFAMILY"/>
    <property type="match status" value="1"/>
</dbReference>
<keyword evidence="8" id="KW-1185">Reference proteome</keyword>
<dbReference type="CDD" id="cd06171">
    <property type="entry name" value="Sigma70_r4"/>
    <property type="match status" value="1"/>
</dbReference>
<dbReference type="Pfam" id="PF04542">
    <property type="entry name" value="Sigma70_r2"/>
    <property type="match status" value="1"/>
</dbReference>
<gene>
    <name evidence="7" type="ORF">GCM10023091_37300</name>
</gene>
<dbReference type="InterPro" id="IPR007627">
    <property type="entry name" value="RNA_pol_sigma70_r2"/>
</dbReference>
<evidence type="ECO:0000256" key="4">
    <source>
        <dbReference type="ARBA" id="ARBA00023163"/>
    </source>
</evidence>
<proteinExistence type="inferred from homology"/>
<dbReference type="InterPro" id="IPR014284">
    <property type="entry name" value="RNA_pol_sigma-70_dom"/>
</dbReference>
<feature type="domain" description="RNA polymerase sigma factor 70 region 4 type 2" evidence="6">
    <location>
        <begin position="132"/>
        <end position="184"/>
    </location>
</feature>
<evidence type="ECO:0000256" key="1">
    <source>
        <dbReference type="ARBA" id="ARBA00010641"/>
    </source>
</evidence>
<evidence type="ECO:0000313" key="8">
    <source>
        <dbReference type="Proteomes" id="UP001501508"/>
    </source>
</evidence>